<sequence length="223" mass="25454">MPSIQSSQDYLPCKIEWPTRERHALTDATDIDAAPSENELQSARALIQAELPEDHKTTLHPSIPERTSIKFSELVESEHERLSSGAQKEAGIDMSRYEAQDAPATNDMEQWRATLQQAYASSEYLELRQVNLSLLETYGKNAWLISNDQLEAILRDAEREVSQRKIELEDIDRTRRDGQNARKGELEALEQQWKIGVGQMIEVEVAAERLRLEILDQKRAGAR</sequence>
<keyword evidence="4" id="KW-0747">Spliceosome</keyword>
<reference evidence="8 9" key="1">
    <citation type="submission" date="2018-10" db="EMBL/GenBank/DDBJ databases">
        <title>Fifty Aureobasidium pullulans genomes reveal a recombining polyextremotolerant generalist.</title>
        <authorList>
            <person name="Gostincar C."/>
            <person name="Turk M."/>
            <person name="Zajc J."/>
            <person name="Gunde-Cimerman N."/>
        </authorList>
    </citation>
    <scope>NUCLEOTIDE SEQUENCE [LARGE SCALE GENOMIC DNA]</scope>
    <source>
        <strain evidence="8 9">EXF-11900</strain>
    </source>
</reference>
<comment type="caution">
    <text evidence="8">The sequence shown here is derived from an EMBL/GenBank/DDBJ whole genome shotgun (WGS) entry which is preliminary data.</text>
</comment>
<evidence type="ECO:0000256" key="2">
    <source>
        <dbReference type="ARBA" id="ARBA00010788"/>
    </source>
</evidence>
<evidence type="ECO:0000256" key="1">
    <source>
        <dbReference type="ARBA" id="ARBA00004123"/>
    </source>
</evidence>
<evidence type="ECO:0000256" key="7">
    <source>
        <dbReference type="SAM" id="Coils"/>
    </source>
</evidence>
<evidence type="ECO:0000313" key="9">
    <source>
        <dbReference type="Proteomes" id="UP000304951"/>
    </source>
</evidence>
<dbReference type="GO" id="GO:0071013">
    <property type="term" value="C:catalytic step 2 spliceosome"/>
    <property type="evidence" value="ECO:0007669"/>
    <property type="project" value="TreeGrafter"/>
</dbReference>
<dbReference type="Pfam" id="PF05700">
    <property type="entry name" value="BCAS2"/>
    <property type="match status" value="1"/>
</dbReference>
<evidence type="ECO:0000256" key="4">
    <source>
        <dbReference type="ARBA" id="ARBA00022728"/>
    </source>
</evidence>
<gene>
    <name evidence="8" type="ORF">D6D28_02893</name>
</gene>
<keyword evidence="6" id="KW-0539">Nucleus</keyword>
<dbReference type="EMBL" id="QZAF01000075">
    <property type="protein sequence ID" value="THV73975.1"/>
    <property type="molecule type" value="Genomic_DNA"/>
</dbReference>
<accession>A0A4S8ST05</accession>
<keyword evidence="7" id="KW-0175">Coiled coil</keyword>
<dbReference type="Proteomes" id="UP000304951">
    <property type="component" value="Unassembled WGS sequence"/>
</dbReference>
<keyword evidence="3" id="KW-0507">mRNA processing</keyword>
<organism evidence="8 9">
    <name type="scientific">Aureobasidium pullulans</name>
    <name type="common">Black yeast</name>
    <name type="synonym">Pullularia pullulans</name>
    <dbReference type="NCBI Taxonomy" id="5580"/>
    <lineage>
        <taxon>Eukaryota</taxon>
        <taxon>Fungi</taxon>
        <taxon>Dikarya</taxon>
        <taxon>Ascomycota</taxon>
        <taxon>Pezizomycotina</taxon>
        <taxon>Dothideomycetes</taxon>
        <taxon>Dothideomycetidae</taxon>
        <taxon>Dothideales</taxon>
        <taxon>Saccotheciaceae</taxon>
        <taxon>Aureobasidium</taxon>
    </lineage>
</organism>
<feature type="coiled-coil region" evidence="7">
    <location>
        <begin position="140"/>
        <end position="174"/>
    </location>
</feature>
<protein>
    <recommendedName>
        <fullName evidence="10">BCAS2 family protein</fullName>
    </recommendedName>
</protein>
<name>A0A4S8ST05_AURPU</name>
<evidence type="ECO:0000256" key="3">
    <source>
        <dbReference type="ARBA" id="ARBA00022664"/>
    </source>
</evidence>
<evidence type="ECO:0000256" key="5">
    <source>
        <dbReference type="ARBA" id="ARBA00023187"/>
    </source>
</evidence>
<dbReference type="InterPro" id="IPR008409">
    <property type="entry name" value="SPF27"/>
</dbReference>
<comment type="subcellular location">
    <subcellularLocation>
        <location evidence="1">Nucleus</location>
    </subcellularLocation>
</comment>
<evidence type="ECO:0000313" key="8">
    <source>
        <dbReference type="EMBL" id="THV73975.1"/>
    </source>
</evidence>
<evidence type="ECO:0008006" key="10">
    <source>
        <dbReference type="Google" id="ProtNLM"/>
    </source>
</evidence>
<evidence type="ECO:0000256" key="6">
    <source>
        <dbReference type="ARBA" id="ARBA00023242"/>
    </source>
</evidence>
<dbReference type="GO" id="GO:0000974">
    <property type="term" value="C:Prp19 complex"/>
    <property type="evidence" value="ECO:0007669"/>
    <property type="project" value="TreeGrafter"/>
</dbReference>
<dbReference type="GO" id="GO:0071011">
    <property type="term" value="C:precatalytic spliceosome"/>
    <property type="evidence" value="ECO:0007669"/>
    <property type="project" value="TreeGrafter"/>
</dbReference>
<dbReference type="GO" id="GO:0006397">
    <property type="term" value="P:mRNA processing"/>
    <property type="evidence" value="ECO:0007669"/>
    <property type="project" value="UniProtKB-KW"/>
</dbReference>
<keyword evidence="5" id="KW-0508">mRNA splicing</keyword>
<dbReference type="GO" id="GO:0008380">
    <property type="term" value="P:RNA splicing"/>
    <property type="evidence" value="ECO:0007669"/>
    <property type="project" value="UniProtKB-KW"/>
</dbReference>
<dbReference type="AlphaFoldDB" id="A0A4S8ST05"/>
<comment type="similarity">
    <text evidence="2">Belongs to the SPF27 family.</text>
</comment>
<proteinExistence type="inferred from homology"/>
<dbReference type="PANTHER" id="PTHR13296:SF0">
    <property type="entry name" value="PRE-MRNA-SPLICING FACTOR SPF27"/>
    <property type="match status" value="1"/>
</dbReference>
<dbReference type="PANTHER" id="PTHR13296">
    <property type="entry name" value="BCAS2 PROTEIN"/>
    <property type="match status" value="1"/>
</dbReference>